<comment type="caution">
    <text evidence="4">The sequence shown here is derived from an EMBL/GenBank/DDBJ whole genome shotgun (WGS) entry which is preliminary data.</text>
</comment>
<evidence type="ECO:0000313" key="4">
    <source>
        <dbReference type="EMBL" id="OGY12632.1"/>
    </source>
</evidence>
<keyword evidence="2" id="KW-1133">Transmembrane helix</keyword>
<feature type="compositionally biased region" description="Polar residues" evidence="1">
    <location>
        <begin position="248"/>
        <end position="259"/>
    </location>
</feature>
<dbReference type="InterPro" id="IPR008963">
    <property type="entry name" value="Purple_acid_Pase-like_N"/>
</dbReference>
<reference evidence="4 5" key="1">
    <citation type="journal article" date="2016" name="Nat. Commun.">
        <title>Thousands of microbial genomes shed light on interconnected biogeochemical processes in an aquifer system.</title>
        <authorList>
            <person name="Anantharaman K."/>
            <person name="Brown C.T."/>
            <person name="Hug L.A."/>
            <person name="Sharon I."/>
            <person name="Castelle C.J."/>
            <person name="Probst A.J."/>
            <person name="Thomas B.C."/>
            <person name="Singh A."/>
            <person name="Wilkins M.J."/>
            <person name="Karaoz U."/>
            <person name="Brodie E.L."/>
            <person name="Williams K.H."/>
            <person name="Hubbard S.S."/>
            <person name="Banfield J.F."/>
        </authorList>
    </citation>
    <scope>NUCLEOTIDE SEQUENCE [LARGE SCALE GENOMIC DNA]</scope>
</reference>
<protein>
    <recommendedName>
        <fullName evidence="3">Fibronectin type-III domain-containing protein</fullName>
    </recommendedName>
</protein>
<keyword evidence="2" id="KW-0812">Transmembrane</keyword>
<name>A0A1G1VBL5_9BACT</name>
<evidence type="ECO:0000259" key="3">
    <source>
        <dbReference type="PROSITE" id="PS50853"/>
    </source>
</evidence>
<feature type="domain" description="Fibronectin type-III" evidence="3">
    <location>
        <begin position="41"/>
        <end position="131"/>
    </location>
</feature>
<gene>
    <name evidence="4" type="ORF">A3A77_05130</name>
</gene>
<dbReference type="Pfam" id="PF16656">
    <property type="entry name" value="Pur_ac_phosph_N"/>
    <property type="match status" value="1"/>
</dbReference>
<dbReference type="InterPro" id="IPR003961">
    <property type="entry name" value="FN3_dom"/>
</dbReference>
<keyword evidence="2" id="KW-0472">Membrane</keyword>
<feature type="transmembrane region" description="Helical" evidence="2">
    <location>
        <begin position="420"/>
        <end position="437"/>
    </location>
</feature>
<feature type="compositionally biased region" description="Low complexity" evidence="1">
    <location>
        <begin position="260"/>
        <end position="282"/>
    </location>
</feature>
<dbReference type="PROSITE" id="PS50853">
    <property type="entry name" value="FN3"/>
    <property type="match status" value="1"/>
</dbReference>
<dbReference type="Gene3D" id="2.60.40.380">
    <property type="entry name" value="Purple acid phosphatase-like, N-terminal"/>
    <property type="match status" value="1"/>
</dbReference>
<evidence type="ECO:0000256" key="1">
    <source>
        <dbReference type="SAM" id="MobiDB-lite"/>
    </source>
</evidence>
<dbReference type="Proteomes" id="UP000178659">
    <property type="component" value="Unassembled WGS sequence"/>
</dbReference>
<feature type="transmembrane region" description="Helical" evidence="2">
    <location>
        <begin position="6"/>
        <end position="26"/>
    </location>
</feature>
<feature type="region of interest" description="Disordered" evidence="1">
    <location>
        <begin position="248"/>
        <end position="287"/>
    </location>
</feature>
<sequence length="444" mass="47803">MGQYKIPTFLGLFTIALATGIGVLLVQNQKNYKTSASPDEIPDQVKITNISDRNITISWTTDKQTSGFIAYGKSDNLGATVNQPNPSLIHYITLDNLTPETKYYFKIGSGKNLYDNNGLPYEVKTAPSLKQVQNTDIIFGNIKLSSSSSSSQAIVYVSIPGTSQLSALTDSQGKWTVLLSTARSSSLVSYTVYDKERTPIEIYVQGENGKFATAKTTTKLSRPVPIITLGQNHDFSSSLTSTIQTNINPQKEDQSPTSQLSLPDDTSSAPSPTPSATPGVKKSPPPVKKVTIEILSPKKGEQLEKQKPVFEGVGTPDSDFTIKVQSTKTYTDSVSVGQNGKWSWEPPNSLNAGNHTVTVSWIDENGQAKTTEQNFVILAAVGSNVVSTSPVPTPKPSPNASVAPSKETSFLLKSGNLTQTFMAFIIGIVVFAIGLFLPKTSPRN</sequence>
<dbReference type="GO" id="GO:0046872">
    <property type="term" value="F:metal ion binding"/>
    <property type="evidence" value="ECO:0007669"/>
    <property type="project" value="InterPro"/>
</dbReference>
<dbReference type="InterPro" id="IPR015914">
    <property type="entry name" value="PAPs_N"/>
</dbReference>
<proteinExistence type="predicted"/>
<evidence type="ECO:0000256" key="2">
    <source>
        <dbReference type="SAM" id="Phobius"/>
    </source>
</evidence>
<evidence type="ECO:0000313" key="5">
    <source>
        <dbReference type="Proteomes" id="UP000178659"/>
    </source>
</evidence>
<dbReference type="Pfam" id="PF19077">
    <property type="entry name" value="Big_13"/>
    <property type="match status" value="1"/>
</dbReference>
<dbReference type="SUPFAM" id="SSF49363">
    <property type="entry name" value="Purple acid phosphatase, N-terminal domain"/>
    <property type="match status" value="1"/>
</dbReference>
<dbReference type="CDD" id="cd00063">
    <property type="entry name" value="FN3"/>
    <property type="match status" value="1"/>
</dbReference>
<dbReference type="InterPro" id="IPR044016">
    <property type="entry name" value="Big_13"/>
</dbReference>
<dbReference type="GO" id="GO:0003993">
    <property type="term" value="F:acid phosphatase activity"/>
    <property type="evidence" value="ECO:0007669"/>
    <property type="project" value="InterPro"/>
</dbReference>
<organism evidence="4 5">
    <name type="scientific">Candidatus Blackburnbacteria bacterium RIFCSPLOWO2_01_FULL_40_20</name>
    <dbReference type="NCBI Taxonomy" id="1797519"/>
    <lineage>
        <taxon>Bacteria</taxon>
        <taxon>Candidatus Blackburniibacteriota</taxon>
    </lineage>
</organism>
<accession>A0A1G1VBL5</accession>
<dbReference type="InterPro" id="IPR013783">
    <property type="entry name" value="Ig-like_fold"/>
</dbReference>
<dbReference type="EMBL" id="MHCC01000026">
    <property type="protein sequence ID" value="OGY12632.1"/>
    <property type="molecule type" value="Genomic_DNA"/>
</dbReference>
<dbReference type="AlphaFoldDB" id="A0A1G1VBL5"/>
<dbReference type="Gene3D" id="2.60.40.10">
    <property type="entry name" value="Immunoglobulins"/>
    <property type="match status" value="1"/>
</dbReference>